<dbReference type="InterPro" id="IPR042184">
    <property type="entry name" value="YqeY/Aim41_N"/>
</dbReference>
<dbReference type="InterPro" id="IPR023168">
    <property type="entry name" value="GatB_Yqey_C_2"/>
</dbReference>
<dbReference type="Proteomes" id="UP001501747">
    <property type="component" value="Unassembled WGS sequence"/>
</dbReference>
<evidence type="ECO:0000313" key="1">
    <source>
        <dbReference type="EMBL" id="GAA3995198.1"/>
    </source>
</evidence>
<organism evidence="1 2">
    <name type="scientific">Allokutzneria multivorans</name>
    <dbReference type="NCBI Taxonomy" id="1142134"/>
    <lineage>
        <taxon>Bacteria</taxon>
        <taxon>Bacillati</taxon>
        <taxon>Actinomycetota</taxon>
        <taxon>Actinomycetes</taxon>
        <taxon>Pseudonocardiales</taxon>
        <taxon>Pseudonocardiaceae</taxon>
        <taxon>Allokutzneria</taxon>
    </lineage>
</organism>
<reference evidence="2" key="1">
    <citation type="journal article" date="2019" name="Int. J. Syst. Evol. Microbiol.">
        <title>The Global Catalogue of Microorganisms (GCM) 10K type strain sequencing project: providing services to taxonomists for standard genome sequencing and annotation.</title>
        <authorList>
            <consortium name="The Broad Institute Genomics Platform"/>
            <consortium name="The Broad Institute Genome Sequencing Center for Infectious Disease"/>
            <person name="Wu L."/>
            <person name="Ma J."/>
        </authorList>
    </citation>
    <scope>NUCLEOTIDE SEQUENCE [LARGE SCALE GENOMIC DNA]</scope>
    <source>
        <strain evidence="2">JCM 17342</strain>
    </source>
</reference>
<dbReference type="InterPro" id="IPR003789">
    <property type="entry name" value="Asn/Gln_tRNA_amidoTrase-B-like"/>
</dbReference>
<dbReference type="SUPFAM" id="SSF89095">
    <property type="entry name" value="GatB/YqeY motif"/>
    <property type="match status" value="1"/>
</dbReference>
<dbReference type="PANTHER" id="PTHR28055:SF1">
    <property type="entry name" value="ALTERED INHERITANCE OF MITOCHONDRIA PROTEIN 41, MITOCHONDRIAL"/>
    <property type="match status" value="1"/>
</dbReference>
<comment type="caution">
    <text evidence="1">The sequence shown here is derived from an EMBL/GenBank/DDBJ whole genome shotgun (WGS) entry which is preliminary data.</text>
</comment>
<sequence>MSPFTAGNLAAMAELKARLKADMITALKAKDKIVLDTLRMALTAVGAEEVAGKQARELSDDEVLKVLAREAKKRKESAEAFAAAGRDELATKERAEGEVLSAYLPKQLSDEELTAVVREALAEVTEQVGGKPSPKQMGQVMKAANTKVAGRAEGGRVATLVKAMLSQ</sequence>
<protein>
    <submittedName>
        <fullName evidence="1">GatB/YqeY domain-containing protein</fullName>
    </submittedName>
</protein>
<dbReference type="EMBL" id="BAABAL010000005">
    <property type="protein sequence ID" value="GAA3995198.1"/>
    <property type="molecule type" value="Genomic_DNA"/>
</dbReference>
<evidence type="ECO:0000313" key="2">
    <source>
        <dbReference type="Proteomes" id="UP001501747"/>
    </source>
</evidence>
<dbReference type="Gene3D" id="1.10.10.410">
    <property type="match status" value="1"/>
</dbReference>
<proteinExistence type="predicted"/>
<dbReference type="Pfam" id="PF09424">
    <property type="entry name" value="YqeY"/>
    <property type="match status" value="1"/>
</dbReference>
<name>A0ABP7RCW7_9PSEU</name>
<dbReference type="InterPro" id="IPR019004">
    <property type="entry name" value="YqeY/Aim41"/>
</dbReference>
<gene>
    <name evidence="1" type="ORF">GCM10022247_13720</name>
</gene>
<dbReference type="Gene3D" id="1.10.1510.10">
    <property type="entry name" value="Uncharacterised protein YqeY/AIM41 PF09424, N-terminal domain"/>
    <property type="match status" value="1"/>
</dbReference>
<dbReference type="PANTHER" id="PTHR28055">
    <property type="entry name" value="ALTERED INHERITANCE OF MITOCHONDRIA PROTEIN 41, MITOCHONDRIAL"/>
    <property type="match status" value="1"/>
</dbReference>
<keyword evidence="2" id="KW-1185">Reference proteome</keyword>
<accession>A0ABP7RCW7</accession>